<sequence>MCDSQFFNFSSPFALKKQRRIINVIPNEIDIEQILKNYRINNKIEQEIVYKQQVTKTTKNANNLTRMKRVILNQFNRPNYNRHNQQKLKQKFQEQYPNFLHIQNLKVTTQPNSPHFSKIFTRDRVQSLDGHSQNKKSIDFSNIKTRKMSIQQYEITAWTRKTSESF</sequence>
<dbReference type="AlphaFoldDB" id="A0A8S1M1L4"/>
<dbReference type="OrthoDB" id="295788at2759"/>
<name>A0A8S1M1L4_9CILI</name>
<keyword evidence="2" id="KW-1185">Reference proteome</keyword>
<dbReference type="EMBL" id="CAJJDN010000029">
    <property type="protein sequence ID" value="CAD8072165.1"/>
    <property type="molecule type" value="Genomic_DNA"/>
</dbReference>
<accession>A0A8S1M1L4</accession>
<evidence type="ECO:0000313" key="2">
    <source>
        <dbReference type="Proteomes" id="UP000692954"/>
    </source>
</evidence>
<protein>
    <submittedName>
        <fullName evidence="1">Uncharacterized protein</fullName>
    </submittedName>
</protein>
<gene>
    <name evidence="1" type="ORF">PSON_ATCC_30995.1.T0290012</name>
</gene>
<proteinExistence type="predicted"/>
<reference evidence="1" key="1">
    <citation type="submission" date="2021-01" db="EMBL/GenBank/DDBJ databases">
        <authorList>
            <consortium name="Genoscope - CEA"/>
            <person name="William W."/>
        </authorList>
    </citation>
    <scope>NUCLEOTIDE SEQUENCE</scope>
</reference>
<organism evidence="1 2">
    <name type="scientific">Paramecium sonneborni</name>
    <dbReference type="NCBI Taxonomy" id="65129"/>
    <lineage>
        <taxon>Eukaryota</taxon>
        <taxon>Sar</taxon>
        <taxon>Alveolata</taxon>
        <taxon>Ciliophora</taxon>
        <taxon>Intramacronucleata</taxon>
        <taxon>Oligohymenophorea</taxon>
        <taxon>Peniculida</taxon>
        <taxon>Parameciidae</taxon>
        <taxon>Paramecium</taxon>
    </lineage>
</organism>
<dbReference type="Proteomes" id="UP000692954">
    <property type="component" value="Unassembled WGS sequence"/>
</dbReference>
<comment type="caution">
    <text evidence="1">The sequence shown here is derived from an EMBL/GenBank/DDBJ whole genome shotgun (WGS) entry which is preliminary data.</text>
</comment>
<evidence type="ECO:0000313" key="1">
    <source>
        <dbReference type="EMBL" id="CAD8072165.1"/>
    </source>
</evidence>